<keyword evidence="4" id="KW-0245">EGF-like domain</keyword>
<evidence type="ECO:0000256" key="15">
    <source>
        <dbReference type="ARBA" id="ARBA00046288"/>
    </source>
</evidence>
<keyword evidence="21" id="KW-1185">Reference proteome</keyword>
<name>A0A5A7PUQ8_STRAF</name>
<dbReference type="Proteomes" id="UP000325081">
    <property type="component" value="Unassembled WGS sequence"/>
</dbReference>
<evidence type="ECO:0000256" key="13">
    <source>
        <dbReference type="ARBA" id="ARBA00023157"/>
    </source>
</evidence>
<evidence type="ECO:0000313" key="21">
    <source>
        <dbReference type="Proteomes" id="UP000325081"/>
    </source>
</evidence>
<keyword evidence="14" id="KW-0325">Glycoprotein</keyword>
<dbReference type="PANTHER" id="PTHR22702:SF1">
    <property type="entry name" value="PROTEASE-ASSOCIATED DOMAIN-CONTAINING PROTEIN 1"/>
    <property type="match status" value="1"/>
</dbReference>
<keyword evidence="3" id="KW-0813">Transport</keyword>
<keyword evidence="7" id="KW-0677">Repeat</keyword>
<comment type="similarity">
    <text evidence="2">Belongs to the VSR (BP-80) family.</text>
</comment>
<evidence type="ECO:0000256" key="9">
    <source>
        <dbReference type="ARBA" id="ARBA00022927"/>
    </source>
</evidence>
<evidence type="ECO:0000256" key="11">
    <source>
        <dbReference type="ARBA" id="ARBA00023034"/>
    </source>
</evidence>
<evidence type="ECO:0000256" key="6">
    <source>
        <dbReference type="ARBA" id="ARBA00022729"/>
    </source>
</evidence>
<reference evidence="21" key="1">
    <citation type="journal article" date="2019" name="Curr. Biol.">
        <title>Genome Sequence of Striga asiatica Provides Insight into the Evolution of Plant Parasitism.</title>
        <authorList>
            <person name="Yoshida S."/>
            <person name="Kim S."/>
            <person name="Wafula E.K."/>
            <person name="Tanskanen J."/>
            <person name="Kim Y.M."/>
            <person name="Honaas L."/>
            <person name="Yang Z."/>
            <person name="Spallek T."/>
            <person name="Conn C.E."/>
            <person name="Ichihashi Y."/>
            <person name="Cheong K."/>
            <person name="Cui S."/>
            <person name="Der J.P."/>
            <person name="Gundlach H."/>
            <person name="Jiao Y."/>
            <person name="Hori C."/>
            <person name="Ishida J.K."/>
            <person name="Kasahara H."/>
            <person name="Kiba T."/>
            <person name="Kim M.S."/>
            <person name="Koo N."/>
            <person name="Laohavisit A."/>
            <person name="Lee Y.H."/>
            <person name="Lumba S."/>
            <person name="McCourt P."/>
            <person name="Mortimer J.C."/>
            <person name="Mutuku J.M."/>
            <person name="Nomura T."/>
            <person name="Sasaki-Sekimoto Y."/>
            <person name="Seto Y."/>
            <person name="Wang Y."/>
            <person name="Wakatake T."/>
            <person name="Sakakibara H."/>
            <person name="Demura T."/>
            <person name="Yamaguchi S."/>
            <person name="Yoneyama K."/>
            <person name="Manabe R.I."/>
            <person name="Nelson D.C."/>
            <person name="Schulman A.H."/>
            <person name="Timko M.P."/>
            <person name="dePamphilis C.W."/>
            <person name="Choi D."/>
            <person name="Shirasu K."/>
        </authorList>
    </citation>
    <scope>NUCLEOTIDE SEQUENCE [LARGE SCALE GENOMIC DNA]</scope>
    <source>
        <strain evidence="21">cv. UVA1</strain>
    </source>
</reference>
<comment type="subcellular location">
    <subcellularLocation>
        <location evidence="15">Endomembrane system</location>
        <topology evidence="15">Single-pass type I membrane protein</topology>
    </subcellularLocation>
    <subcellularLocation>
        <location evidence="1">Golgi apparatus membrane</location>
    </subcellularLocation>
</comment>
<dbReference type="GO" id="GO:0006623">
    <property type="term" value="P:protein targeting to vacuole"/>
    <property type="evidence" value="ECO:0007669"/>
    <property type="project" value="UniProtKB-ARBA"/>
</dbReference>
<dbReference type="OrthoDB" id="10045365at2759"/>
<keyword evidence="9" id="KW-0653">Protein transport</keyword>
<dbReference type="Pfam" id="PF25011">
    <property type="entry name" value="VSR_TRX"/>
    <property type="match status" value="1"/>
</dbReference>
<evidence type="ECO:0000256" key="1">
    <source>
        <dbReference type="ARBA" id="ARBA00004394"/>
    </source>
</evidence>
<dbReference type="CDD" id="cd00054">
    <property type="entry name" value="EGF_CA"/>
    <property type="match status" value="1"/>
</dbReference>
<dbReference type="GO" id="GO:0000139">
    <property type="term" value="C:Golgi membrane"/>
    <property type="evidence" value="ECO:0007669"/>
    <property type="project" value="UniProtKB-SubCell"/>
</dbReference>
<evidence type="ECO:0000256" key="2">
    <source>
        <dbReference type="ARBA" id="ARBA00007038"/>
    </source>
</evidence>
<keyword evidence="20" id="KW-0675">Receptor</keyword>
<feature type="domain" description="Vacuolar sorting receptor thioredoxin-like" evidence="19">
    <location>
        <begin position="193"/>
        <end position="394"/>
    </location>
</feature>
<keyword evidence="10 16" id="KW-1133">Transmembrane helix</keyword>
<comment type="caution">
    <text evidence="20">The sequence shown here is derived from an EMBL/GenBank/DDBJ whole genome shotgun (WGS) entry which is preliminary data.</text>
</comment>
<proteinExistence type="inferred from homology"/>
<dbReference type="Gene3D" id="3.50.30.30">
    <property type="match status" value="1"/>
</dbReference>
<keyword evidence="6 17" id="KW-0732">Signal</keyword>
<dbReference type="FunFam" id="2.10.25.10:FF:000178">
    <property type="entry name" value="vacuolar-sorting receptor 1"/>
    <property type="match status" value="1"/>
</dbReference>
<dbReference type="InterPro" id="IPR056858">
    <property type="entry name" value="VSR_TRX"/>
</dbReference>
<dbReference type="AlphaFoldDB" id="A0A5A7PUQ8"/>
<evidence type="ECO:0000256" key="16">
    <source>
        <dbReference type="SAM" id="Phobius"/>
    </source>
</evidence>
<dbReference type="InterPro" id="IPR003137">
    <property type="entry name" value="PA_domain"/>
</dbReference>
<keyword evidence="8" id="KW-0106">Calcium</keyword>
<dbReference type="Pfam" id="PF02225">
    <property type="entry name" value="PA"/>
    <property type="match status" value="1"/>
</dbReference>
<protein>
    <submittedName>
        <fullName evidence="20">Vacuolar-sorting receptor</fullName>
    </submittedName>
</protein>
<dbReference type="InterPro" id="IPR046450">
    <property type="entry name" value="PA_dom_sf"/>
</dbReference>
<dbReference type="PANTHER" id="PTHR22702">
    <property type="entry name" value="PROTEASE-ASSOCIATED DOMAIN-CONTAINING PROTEIN"/>
    <property type="match status" value="1"/>
</dbReference>
<evidence type="ECO:0000256" key="4">
    <source>
        <dbReference type="ARBA" id="ARBA00022536"/>
    </source>
</evidence>
<evidence type="ECO:0000259" key="18">
    <source>
        <dbReference type="Pfam" id="PF02225"/>
    </source>
</evidence>
<evidence type="ECO:0000256" key="7">
    <source>
        <dbReference type="ARBA" id="ARBA00022737"/>
    </source>
</evidence>
<gene>
    <name evidence="20" type="ORF">STAS_12709</name>
</gene>
<evidence type="ECO:0000313" key="20">
    <source>
        <dbReference type="EMBL" id="GER36376.1"/>
    </source>
</evidence>
<keyword evidence="12 16" id="KW-0472">Membrane</keyword>
<evidence type="ECO:0000256" key="14">
    <source>
        <dbReference type="ARBA" id="ARBA00023180"/>
    </source>
</evidence>
<feature type="chain" id="PRO_5022861300" evidence="17">
    <location>
        <begin position="27"/>
        <end position="600"/>
    </location>
</feature>
<dbReference type="SUPFAM" id="SSF52025">
    <property type="entry name" value="PA domain"/>
    <property type="match status" value="1"/>
</dbReference>
<evidence type="ECO:0000256" key="17">
    <source>
        <dbReference type="SAM" id="SignalP"/>
    </source>
</evidence>
<keyword evidence="11" id="KW-0333">Golgi apparatus</keyword>
<sequence>MGFSERSKVAILQVFSLLILVEFVVGRFVVEKNSLRVTSPESLKGTHDSAIGNFGVPQYGGSMAGTVVYPKDNSKGCQKFDDFGISFKAKPGAMPNFVLVDRGDCFFALKVWNAQNAGAAAVLVADNMDEPLITMDSPEEGSSSATYITNITIPSALIDKTFATQLKTALNSGDPVSVSLDWREAVPHPDDRVEYELWTNSNDECGLKCNMLMEFVKEFKGPAQILEKGGYTQFTPHYITWFCPQAFTVSRQCKSQCINHGRYCAPDPEQDFSSGYDGKDVVMENLRQLCVFRAANDTGRPWVWWDYVTDFQIRCPMKEKKYNKECAEKLDLKKIEKCIGDPEADSENPVLKEEQDAQVGKGSRGDVTILPTLVVNNRQYRGKLEKGAVLKALCAGFEETTEPAVCLSDDVETNECLDNNGGCWHDKAANITACKDTFRGRVCECPLVNGVQFKGDGYTSCVASGPGRCKISNGGCWHESKNGVTYTAYIDECSEKKACQCPECSCKNTWGSYECTCSGDLLYIKDHDTCISKRASEVKSAWTAVWVIFIGLAVAAGGAYLVYRYRLRSYMDSEIRAIMAQYMPLDSQNEVPNHTNDERA</sequence>
<dbReference type="CDD" id="cd02125">
    <property type="entry name" value="PA_VSR"/>
    <property type="match status" value="1"/>
</dbReference>
<evidence type="ECO:0000256" key="12">
    <source>
        <dbReference type="ARBA" id="ARBA00023136"/>
    </source>
</evidence>
<feature type="transmembrane region" description="Helical" evidence="16">
    <location>
        <begin position="541"/>
        <end position="563"/>
    </location>
</feature>
<dbReference type="FunFam" id="3.50.30.30:FF:000001">
    <property type="entry name" value="Vacuolar-sorting receptor 1"/>
    <property type="match status" value="1"/>
</dbReference>
<dbReference type="Gene3D" id="2.10.25.10">
    <property type="entry name" value="Laminin"/>
    <property type="match status" value="1"/>
</dbReference>
<evidence type="ECO:0000256" key="10">
    <source>
        <dbReference type="ARBA" id="ARBA00022989"/>
    </source>
</evidence>
<evidence type="ECO:0000256" key="3">
    <source>
        <dbReference type="ARBA" id="ARBA00022448"/>
    </source>
</evidence>
<evidence type="ECO:0000256" key="5">
    <source>
        <dbReference type="ARBA" id="ARBA00022692"/>
    </source>
</evidence>
<accession>A0A5A7PUQ8</accession>
<evidence type="ECO:0000256" key="8">
    <source>
        <dbReference type="ARBA" id="ARBA00022837"/>
    </source>
</evidence>
<organism evidence="20 21">
    <name type="scientific">Striga asiatica</name>
    <name type="common">Asiatic witchweed</name>
    <name type="synonym">Buchnera asiatica</name>
    <dbReference type="NCBI Taxonomy" id="4170"/>
    <lineage>
        <taxon>Eukaryota</taxon>
        <taxon>Viridiplantae</taxon>
        <taxon>Streptophyta</taxon>
        <taxon>Embryophyta</taxon>
        <taxon>Tracheophyta</taxon>
        <taxon>Spermatophyta</taxon>
        <taxon>Magnoliopsida</taxon>
        <taxon>eudicotyledons</taxon>
        <taxon>Gunneridae</taxon>
        <taxon>Pentapetalae</taxon>
        <taxon>asterids</taxon>
        <taxon>lamiids</taxon>
        <taxon>Lamiales</taxon>
        <taxon>Orobanchaceae</taxon>
        <taxon>Buchnereae</taxon>
        <taxon>Striga</taxon>
    </lineage>
</organism>
<dbReference type="EMBL" id="BKCP01005172">
    <property type="protein sequence ID" value="GER36376.1"/>
    <property type="molecule type" value="Genomic_DNA"/>
</dbReference>
<evidence type="ECO:0000259" key="19">
    <source>
        <dbReference type="Pfam" id="PF25011"/>
    </source>
</evidence>
<keyword evidence="5 16" id="KW-0812">Transmembrane</keyword>
<keyword evidence="13" id="KW-1015">Disulfide bond</keyword>
<feature type="domain" description="PA" evidence="18">
    <location>
        <begin position="64"/>
        <end position="166"/>
    </location>
</feature>
<feature type="signal peptide" evidence="17">
    <location>
        <begin position="1"/>
        <end position="26"/>
    </location>
</feature>